<feature type="transmembrane region" description="Helical" evidence="8">
    <location>
        <begin position="188"/>
        <end position="210"/>
    </location>
</feature>
<dbReference type="InterPro" id="IPR005074">
    <property type="entry name" value="Peptidase_C39"/>
</dbReference>
<proteinExistence type="predicted"/>
<evidence type="ECO:0000256" key="6">
    <source>
        <dbReference type="ARBA" id="ARBA00022989"/>
    </source>
</evidence>
<dbReference type="InterPro" id="IPR027417">
    <property type="entry name" value="P-loop_NTPase"/>
</dbReference>
<feature type="transmembrane region" description="Helical" evidence="8">
    <location>
        <begin position="305"/>
        <end position="324"/>
    </location>
</feature>
<keyword evidence="3" id="KW-0547">Nucleotide-binding</keyword>
<gene>
    <name evidence="12" type="ORF">JCM18694_00770</name>
</gene>
<dbReference type="Proteomes" id="UP000396862">
    <property type="component" value="Unassembled WGS sequence"/>
</dbReference>
<evidence type="ECO:0000256" key="4">
    <source>
        <dbReference type="ARBA" id="ARBA00022801"/>
    </source>
</evidence>
<evidence type="ECO:0000313" key="13">
    <source>
        <dbReference type="Proteomes" id="UP000396862"/>
    </source>
</evidence>
<keyword evidence="6 8" id="KW-1133">Transmembrane helix</keyword>
<keyword evidence="13" id="KW-1185">Reference proteome</keyword>
<keyword evidence="4" id="KW-0378">Hydrolase</keyword>
<keyword evidence="5 12" id="KW-0067">ATP-binding</keyword>
<evidence type="ECO:0000259" key="11">
    <source>
        <dbReference type="PROSITE" id="PS50990"/>
    </source>
</evidence>
<feature type="transmembrane region" description="Helical" evidence="8">
    <location>
        <begin position="222"/>
        <end position="243"/>
    </location>
</feature>
<feature type="domain" description="ABC transporter" evidence="9">
    <location>
        <begin position="505"/>
        <end position="741"/>
    </location>
</feature>
<dbReference type="PANTHER" id="PTHR43394:SF1">
    <property type="entry name" value="ATP-BINDING CASSETTE SUB-FAMILY B MEMBER 10, MITOCHONDRIAL"/>
    <property type="match status" value="1"/>
</dbReference>
<feature type="domain" description="Peptidase C39" evidence="11">
    <location>
        <begin position="27"/>
        <end position="147"/>
    </location>
</feature>
<dbReference type="PROSITE" id="PS50893">
    <property type="entry name" value="ABC_TRANSPORTER_2"/>
    <property type="match status" value="1"/>
</dbReference>
<dbReference type="InterPro" id="IPR003439">
    <property type="entry name" value="ABC_transporter-like_ATP-bd"/>
</dbReference>
<dbReference type="InterPro" id="IPR039421">
    <property type="entry name" value="Type_1_exporter"/>
</dbReference>
<dbReference type="PANTHER" id="PTHR43394">
    <property type="entry name" value="ATP-DEPENDENT PERMEASE MDL1, MITOCHONDRIAL"/>
    <property type="match status" value="1"/>
</dbReference>
<evidence type="ECO:0000256" key="5">
    <source>
        <dbReference type="ARBA" id="ARBA00022840"/>
    </source>
</evidence>
<dbReference type="InterPro" id="IPR003593">
    <property type="entry name" value="AAA+_ATPase"/>
</dbReference>
<dbReference type="Gene3D" id="3.40.50.300">
    <property type="entry name" value="P-loop containing nucleotide triphosphate hydrolases"/>
    <property type="match status" value="1"/>
</dbReference>
<accession>A0ABQ0ZEF2</accession>
<name>A0ABQ0ZEF2_9BACT</name>
<evidence type="ECO:0000256" key="2">
    <source>
        <dbReference type="ARBA" id="ARBA00022692"/>
    </source>
</evidence>
<protein>
    <submittedName>
        <fullName evidence="12">ABC transporter ATP-binding protein</fullName>
    </submittedName>
</protein>
<dbReference type="SUPFAM" id="SSF90123">
    <property type="entry name" value="ABC transporter transmembrane region"/>
    <property type="match status" value="1"/>
</dbReference>
<keyword evidence="2 8" id="KW-0812">Transmembrane</keyword>
<evidence type="ECO:0000259" key="9">
    <source>
        <dbReference type="PROSITE" id="PS50893"/>
    </source>
</evidence>
<dbReference type="Gene3D" id="3.90.70.10">
    <property type="entry name" value="Cysteine proteinases"/>
    <property type="match status" value="1"/>
</dbReference>
<evidence type="ECO:0000313" key="12">
    <source>
        <dbReference type="EMBL" id="GET19831.1"/>
    </source>
</evidence>
<dbReference type="SUPFAM" id="SSF52540">
    <property type="entry name" value="P-loop containing nucleoside triphosphate hydrolases"/>
    <property type="match status" value="1"/>
</dbReference>
<evidence type="ECO:0000256" key="8">
    <source>
        <dbReference type="SAM" id="Phobius"/>
    </source>
</evidence>
<dbReference type="InterPro" id="IPR011527">
    <property type="entry name" value="ABC1_TM_dom"/>
</dbReference>
<evidence type="ECO:0000256" key="1">
    <source>
        <dbReference type="ARBA" id="ARBA00004651"/>
    </source>
</evidence>
<sequence>MNPAIFVLKHFQGLNYLYMQRFPFFKQLDAMDCGPSCLRMIAKHYGKNFSLQTLRDRSYLTREGVSMLGISDAAESIGMRSIGARVSFEQLTEQVPLPCIVHWKQEHFVVVYKIKKGKIYVADPAYGLLKYSVSEFMKGWTGSTDTENAKGLCLLLEPTPDFYNIEDEKKDKSSFRFLFAYLKPYKKYLVQLALGLFLGSVFQLIFPFLTQSMVDVGINNRNMGFVTLVLVAQLVLFISQTTVEFIRNWILLHLTTRINISLISDFLVKLMRLPIGFFDTKMIGDMMQRIGDHVRIEQFLTNQSLNVLFSMFNLVVFSIVLAIYSWQILAIFLIGSILYVVWILFFMKKRRELDFRRFSQLADNQSKLIELITGMQEIKLNNSEKQKRWEWERIQARLFRVNVQRLSLTQTQTIGSGFVNQLKNILVSFFSAKLVIDGQMTLGAMVAVSYIIGQMNAPIEGLMNFFQTAQDAKISLERLGEIHEKEDEEKAEDPKITVFPENKEITIDGVHFQYEGPHSPMVLKDISLRVPAEKTTAIVGMSGSGKTTLIKLMLGFYQPVKGDIHLGDIQLRNFSSRLWRDKCGVVMQDGFIFSDTIINNIAVGQDIIDRERMLHAVRMANIQDYIESLPLGYNTKIGQEGVGLSQGQKQRILLARAIYKDPDFIFLDEATNALDANNEKIIMENMEEFYKGRTVVVVAHRLSTVKNADQIVVLEKGAIVERGTHNELIAKKGQYFHLVKNQLELGA</sequence>
<dbReference type="PROSITE" id="PS50990">
    <property type="entry name" value="PEPTIDASE_C39"/>
    <property type="match status" value="1"/>
</dbReference>
<dbReference type="EMBL" id="BLAU01000001">
    <property type="protein sequence ID" value="GET19831.1"/>
    <property type="molecule type" value="Genomic_DNA"/>
</dbReference>
<dbReference type="Pfam" id="PF00664">
    <property type="entry name" value="ABC_membrane"/>
    <property type="match status" value="1"/>
</dbReference>
<dbReference type="CDD" id="cd18571">
    <property type="entry name" value="ABC_6TM_peptidase_like"/>
    <property type="match status" value="1"/>
</dbReference>
<dbReference type="GO" id="GO:0005524">
    <property type="term" value="F:ATP binding"/>
    <property type="evidence" value="ECO:0007669"/>
    <property type="project" value="UniProtKB-KW"/>
</dbReference>
<evidence type="ECO:0000256" key="7">
    <source>
        <dbReference type="ARBA" id="ARBA00023136"/>
    </source>
</evidence>
<dbReference type="Pfam" id="PF03412">
    <property type="entry name" value="Peptidase_C39"/>
    <property type="match status" value="1"/>
</dbReference>
<dbReference type="PROSITE" id="PS50929">
    <property type="entry name" value="ABC_TM1F"/>
    <property type="match status" value="1"/>
</dbReference>
<comment type="subcellular location">
    <subcellularLocation>
        <location evidence="1">Cell membrane</location>
        <topology evidence="1">Multi-pass membrane protein</topology>
    </subcellularLocation>
</comment>
<dbReference type="CDD" id="cd02418">
    <property type="entry name" value="Peptidase_C39B"/>
    <property type="match status" value="1"/>
</dbReference>
<dbReference type="SMART" id="SM00382">
    <property type="entry name" value="AAA"/>
    <property type="match status" value="1"/>
</dbReference>
<dbReference type="Pfam" id="PF00005">
    <property type="entry name" value="ABC_tran"/>
    <property type="match status" value="1"/>
</dbReference>
<evidence type="ECO:0000259" key="10">
    <source>
        <dbReference type="PROSITE" id="PS50929"/>
    </source>
</evidence>
<organism evidence="12 13">
    <name type="scientific">Prolixibacter denitrificans</name>
    <dbReference type="NCBI Taxonomy" id="1541063"/>
    <lineage>
        <taxon>Bacteria</taxon>
        <taxon>Pseudomonadati</taxon>
        <taxon>Bacteroidota</taxon>
        <taxon>Bacteroidia</taxon>
        <taxon>Marinilabiliales</taxon>
        <taxon>Prolixibacteraceae</taxon>
        <taxon>Prolixibacter</taxon>
    </lineage>
</organism>
<dbReference type="Gene3D" id="1.20.1560.10">
    <property type="entry name" value="ABC transporter type 1, transmembrane domain"/>
    <property type="match status" value="1"/>
</dbReference>
<dbReference type="InterPro" id="IPR017871">
    <property type="entry name" value="ABC_transporter-like_CS"/>
</dbReference>
<keyword evidence="7 8" id="KW-0472">Membrane</keyword>
<reference evidence="12 13" key="1">
    <citation type="submission" date="2019-10" db="EMBL/GenBank/DDBJ databases">
        <title>Prolixibacter strains distinguished by the presence of nitrate reductase genes were adept at nitrate-dependent anaerobic corrosion of metallic iron and carbon steel.</title>
        <authorList>
            <person name="Iino T."/>
            <person name="Shono N."/>
            <person name="Ito K."/>
            <person name="Nakamura R."/>
            <person name="Sueoka K."/>
            <person name="Harayama S."/>
            <person name="Ohkuma M."/>
        </authorList>
    </citation>
    <scope>NUCLEOTIDE SEQUENCE [LARGE SCALE GENOMIC DNA]</scope>
    <source>
        <strain evidence="12 13">MIC1-1</strain>
    </source>
</reference>
<feature type="transmembrane region" description="Helical" evidence="8">
    <location>
        <begin position="330"/>
        <end position="347"/>
    </location>
</feature>
<comment type="caution">
    <text evidence="12">The sequence shown here is derived from an EMBL/GenBank/DDBJ whole genome shotgun (WGS) entry which is preliminary data.</text>
</comment>
<dbReference type="PROSITE" id="PS00211">
    <property type="entry name" value="ABC_TRANSPORTER_1"/>
    <property type="match status" value="1"/>
</dbReference>
<feature type="domain" description="ABC transmembrane type-1" evidence="10">
    <location>
        <begin position="192"/>
        <end position="471"/>
    </location>
</feature>
<evidence type="ECO:0000256" key="3">
    <source>
        <dbReference type="ARBA" id="ARBA00022741"/>
    </source>
</evidence>
<dbReference type="InterPro" id="IPR036640">
    <property type="entry name" value="ABC1_TM_sf"/>
</dbReference>